<dbReference type="Pfam" id="PF01435">
    <property type="entry name" value="Peptidase_M48"/>
    <property type="match status" value="1"/>
</dbReference>
<keyword evidence="4 6" id="KW-0862">Zinc</keyword>
<dbReference type="AlphaFoldDB" id="A0A4R4QIF6"/>
<feature type="signal peptide" evidence="8">
    <location>
        <begin position="1"/>
        <end position="19"/>
    </location>
</feature>
<evidence type="ECO:0000256" key="3">
    <source>
        <dbReference type="ARBA" id="ARBA00022801"/>
    </source>
</evidence>
<feature type="domain" description="Peptidase M48" evidence="9">
    <location>
        <begin position="144"/>
        <end position="205"/>
    </location>
</feature>
<dbReference type="GO" id="GO:0004222">
    <property type="term" value="F:metalloendopeptidase activity"/>
    <property type="evidence" value="ECO:0007669"/>
    <property type="project" value="InterPro"/>
</dbReference>
<keyword evidence="7" id="KW-0472">Membrane</keyword>
<comment type="caution">
    <text evidence="10">The sequence shown here is derived from an EMBL/GenBank/DDBJ whole genome shotgun (WGS) entry which is preliminary data.</text>
</comment>
<keyword evidence="8" id="KW-0732">Signal</keyword>
<dbReference type="PANTHER" id="PTHR34978:SF3">
    <property type="entry name" value="SLR0241 PROTEIN"/>
    <property type="match status" value="1"/>
</dbReference>
<evidence type="ECO:0000256" key="5">
    <source>
        <dbReference type="ARBA" id="ARBA00023049"/>
    </source>
</evidence>
<dbReference type="OrthoDB" id="9785340at2"/>
<evidence type="ECO:0000256" key="4">
    <source>
        <dbReference type="ARBA" id="ARBA00022833"/>
    </source>
</evidence>
<accession>A0A4R4QIF6</accession>
<dbReference type="RefSeq" id="WP_132400912.1">
    <property type="nucleotide sequence ID" value="NZ_SMKA01000004.1"/>
</dbReference>
<protein>
    <submittedName>
        <fullName evidence="10">M56 family peptidase</fullName>
    </submittedName>
</protein>
<dbReference type="InterPro" id="IPR001915">
    <property type="entry name" value="Peptidase_M48"/>
</dbReference>
<evidence type="ECO:0000313" key="11">
    <source>
        <dbReference type="Proteomes" id="UP000295075"/>
    </source>
</evidence>
<comment type="similarity">
    <text evidence="6">Belongs to the peptidase M48 family.</text>
</comment>
<dbReference type="PANTHER" id="PTHR34978">
    <property type="entry name" value="POSSIBLE SENSOR-TRANSDUCER PROTEIN BLAR"/>
    <property type="match status" value="1"/>
</dbReference>
<evidence type="ECO:0000256" key="8">
    <source>
        <dbReference type="SAM" id="SignalP"/>
    </source>
</evidence>
<keyword evidence="1 6" id="KW-0645">Protease</keyword>
<dbReference type="GO" id="GO:0046872">
    <property type="term" value="F:metal ion binding"/>
    <property type="evidence" value="ECO:0007669"/>
    <property type="project" value="UniProtKB-KW"/>
</dbReference>
<keyword evidence="2" id="KW-0479">Metal-binding</keyword>
<evidence type="ECO:0000259" key="9">
    <source>
        <dbReference type="Pfam" id="PF01435"/>
    </source>
</evidence>
<dbReference type="CDD" id="cd07326">
    <property type="entry name" value="M56_BlaR1_MecR1_like"/>
    <property type="match status" value="1"/>
</dbReference>
<dbReference type="GO" id="GO:0006508">
    <property type="term" value="P:proteolysis"/>
    <property type="evidence" value="ECO:0007669"/>
    <property type="project" value="UniProtKB-KW"/>
</dbReference>
<feature type="chain" id="PRO_5038415999" evidence="8">
    <location>
        <begin position="20"/>
        <end position="312"/>
    </location>
</feature>
<dbReference type="Gene3D" id="3.30.2010.10">
    <property type="entry name" value="Metalloproteases ('zincins'), catalytic domain"/>
    <property type="match status" value="1"/>
</dbReference>
<evidence type="ECO:0000256" key="1">
    <source>
        <dbReference type="ARBA" id="ARBA00022670"/>
    </source>
</evidence>
<evidence type="ECO:0000256" key="7">
    <source>
        <dbReference type="SAM" id="Phobius"/>
    </source>
</evidence>
<reference evidence="10 11" key="1">
    <citation type="submission" date="2019-03" db="EMBL/GenBank/DDBJ databases">
        <title>Draft genome sequences of novel Actinobacteria.</title>
        <authorList>
            <person name="Sahin N."/>
            <person name="Ay H."/>
            <person name="Saygin H."/>
        </authorList>
    </citation>
    <scope>NUCLEOTIDE SEQUENCE [LARGE SCALE GENOMIC DNA]</scope>
    <source>
        <strain evidence="10 11">JCM 30547</strain>
    </source>
</reference>
<gene>
    <name evidence="10" type="ORF">E1261_02140</name>
</gene>
<keyword evidence="7" id="KW-0812">Transmembrane</keyword>
<keyword evidence="5 6" id="KW-0482">Metalloprotease</keyword>
<keyword evidence="7" id="KW-1133">Transmembrane helix</keyword>
<evidence type="ECO:0000313" key="10">
    <source>
        <dbReference type="EMBL" id="TDC35002.1"/>
    </source>
</evidence>
<evidence type="ECO:0000256" key="2">
    <source>
        <dbReference type="ARBA" id="ARBA00022723"/>
    </source>
</evidence>
<evidence type="ECO:0000256" key="6">
    <source>
        <dbReference type="RuleBase" id="RU003983"/>
    </source>
</evidence>
<organism evidence="10 11">
    <name type="scientific">Kribbella albertanoniae</name>
    <dbReference type="NCBI Taxonomy" id="1266829"/>
    <lineage>
        <taxon>Bacteria</taxon>
        <taxon>Bacillati</taxon>
        <taxon>Actinomycetota</taxon>
        <taxon>Actinomycetes</taxon>
        <taxon>Propionibacteriales</taxon>
        <taxon>Kribbellaceae</taxon>
        <taxon>Kribbella</taxon>
    </lineage>
</organism>
<feature type="transmembrane region" description="Helical" evidence="7">
    <location>
        <begin position="37"/>
        <end position="58"/>
    </location>
</feature>
<comment type="cofactor">
    <cofactor evidence="6">
        <name>Zn(2+)</name>
        <dbReference type="ChEBI" id="CHEBI:29105"/>
    </cofactor>
    <text evidence="6">Binds 1 zinc ion per subunit.</text>
</comment>
<feature type="transmembrane region" description="Helical" evidence="7">
    <location>
        <begin position="283"/>
        <end position="309"/>
    </location>
</feature>
<dbReference type="EMBL" id="SMKA01000004">
    <property type="protein sequence ID" value="TDC35002.1"/>
    <property type="molecule type" value="Genomic_DNA"/>
</dbReference>
<sequence length="312" mass="32422">MTIALALFGYAVAMSTVGAAALERASWPGRAPQLGVLAWLSAMGSVVAAVMLGGFAAATRLHVARTDPDGALRVCLDEWGTAFATPGDVVITTLAVLAFALVAGRVVGGVVTAARGARRQQRRQLQLLGLLAHRDHHLGVLVVDHPTATVYCLPGRRGCVVVSSAALSTLEAGQLAAVLAHEHAHLRGRHHLLVAISKGLVNAFSAVPLFVRGDEQVRDLVEMAADDHACRQYGPSTLARALLALVDQVPPAAALAARGGRTERRLQRLSVNRSRMTPVSYGAAGGVVFAIVGAPLAIAVATALIVVSVNYC</sequence>
<dbReference type="Proteomes" id="UP000295075">
    <property type="component" value="Unassembled WGS sequence"/>
</dbReference>
<dbReference type="InterPro" id="IPR052173">
    <property type="entry name" value="Beta-lactam_resp_regulator"/>
</dbReference>
<proteinExistence type="inferred from homology"/>
<keyword evidence="3 6" id="KW-0378">Hydrolase</keyword>
<name>A0A4R4QIF6_9ACTN</name>
<keyword evidence="11" id="KW-1185">Reference proteome</keyword>